<reference evidence="11 12" key="1">
    <citation type="submission" date="2023-04" db="EMBL/GenBank/DDBJ databases">
        <title>Draft genome sequence of Saccharopolyspora sp. TS4A08 isolated from sweet potato rhizospheric soil.</title>
        <authorList>
            <person name="Suksaard P."/>
            <person name="Duangmal K."/>
        </authorList>
    </citation>
    <scope>NUCLEOTIDE SEQUENCE [LARGE SCALE GENOMIC DNA]</scope>
    <source>
        <strain evidence="11 12">TS4A08</strain>
    </source>
</reference>
<dbReference type="Pfam" id="PF02225">
    <property type="entry name" value="PA"/>
    <property type="match status" value="1"/>
</dbReference>
<evidence type="ECO:0000256" key="2">
    <source>
        <dbReference type="ARBA" id="ARBA00022438"/>
    </source>
</evidence>
<dbReference type="SUPFAM" id="SSF52025">
    <property type="entry name" value="PA domain"/>
    <property type="match status" value="1"/>
</dbReference>
<dbReference type="CDD" id="cd04816">
    <property type="entry name" value="PA_SaNapH_like"/>
    <property type="match status" value="1"/>
</dbReference>
<feature type="signal peptide" evidence="8">
    <location>
        <begin position="1"/>
        <end position="31"/>
    </location>
</feature>
<name>A0ABT6PWS6_9PSEU</name>
<evidence type="ECO:0000256" key="8">
    <source>
        <dbReference type="SAM" id="SignalP"/>
    </source>
</evidence>
<dbReference type="Gene3D" id="3.50.30.30">
    <property type="match status" value="1"/>
</dbReference>
<keyword evidence="12" id="KW-1185">Reference proteome</keyword>
<evidence type="ECO:0000256" key="5">
    <source>
        <dbReference type="ARBA" id="ARBA00022729"/>
    </source>
</evidence>
<dbReference type="EMBL" id="JASAOF010000024">
    <property type="protein sequence ID" value="MDI2032078.1"/>
    <property type="molecule type" value="Genomic_DNA"/>
</dbReference>
<feature type="domain" description="Peptidase M28" evidence="10">
    <location>
        <begin position="239"/>
        <end position="455"/>
    </location>
</feature>
<dbReference type="Gene3D" id="3.40.630.10">
    <property type="entry name" value="Zn peptidases"/>
    <property type="match status" value="1"/>
</dbReference>
<sequence length="503" mass="51537">MSSRTITPRRTAAALVATCAAALVAIAPASAAPAGLGDRVTGDAVNRHLNALQRIADLNGGNRASGLPGYEASVDYVAGKLRGAGFDVTTPEFTYDAFYLDSFSLAVAGQPTEGDALEYSPATPQGGITAPLSVAAVDDTPGCEASDFGPEVAGSVALIQRGSCTFAQKQQVAADAGAVGVIIYNNVEGPLNGTLGDPADARIPSAGTSMQVGQALAGQAGAEVKLDVQSRLETVTTRNVVAQTRTGRPDNVVMAGAHLDSVPEGPGINDNGSGSAGLLETALRMGGSPQSENAVRFAWWGAEESGLVGSTQYVQGLTFEQQLDIALYLNFDMIGSPNAAYLAYDGDDSDGVGSGPGPQGSGQIEKDLTAAMAAQGVELEGTDFDGRSDYGEFIANGIPAGGLFTGAEEVKTEEQAAKWGGTAGVAFDPNYHQPGDDLGNIDRVALERNAKGLADVIEAYSHSTEGVNGMRTREERAALRHSQLSAFAEHARGPAVPHGHNAS</sequence>
<gene>
    <name evidence="11" type="ORF">QFW96_25880</name>
</gene>
<evidence type="ECO:0000256" key="7">
    <source>
        <dbReference type="ARBA" id="ARBA00022833"/>
    </source>
</evidence>
<accession>A0ABT6PWS6</accession>
<dbReference type="InterPro" id="IPR003137">
    <property type="entry name" value="PA_domain"/>
</dbReference>
<dbReference type="SUPFAM" id="SSF53187">
    <property type="entry name" value="Zn-dependent exopeptidases"/>
    <property type="match status" value="1"/>
</dbReference>
<comment type="similarity">
    <text evidence="1">Belongs to the peptidase M28 family. M28A subfamily.</text>
</comment>
<evidence type="ECO:0000259" key="10">
    <source>
        <dbReference type="Pfam" id="PF04389"/>
    </source>
</evidence>
<dbReference type="InterPro" id="IPR041756">
    <property type="entry name" value="M28_SGAP-like"/>
</dbReference>
<organism evidence="11 12">
    <name type="scientific">Saccharopolyspora ipomoeae</name>
    <dbReference type="NCBI Taxonomy" id="3042027"/>
    <lineage>
        <taxon>Bacteria</taxon>
        <taxon>Bacillati</taxon>
        <taxon>Actinomycetota</taxon>
        <taxon>Actinomycetes</taxon>
        <taxon>Pseudonocardiales</taxon>
        <taxon>Pseudonocardiaceae</taxon>
        <taxon>Saccharopolyspora</taxon>
    </lineage>
</organism>
<keyword evidence="6" id="KW-0378">Hydrolase</keyword>
<dbReference type="Pfam" id="PF04389">
    <property type="entry name" value="Peptidase_M28"/>
    <property type="match status" value="1"/>
</dbReference>
<evidence type="ECO:0000256" key="3">
    <source>
        <dbReference type="ARBA" id="ARBA00022670"/>
    </source>
</evidence>
<dbReference type="PANTHER" id="PTHR12147:SF26">
    <property type="entry name" value="PEPTIDASE M28 DOMAIN-CONTAINING PROTEIN"/>
    <property type="match status" value="1"/>
</dbReference>
<keyword evidence="2" id="KW-0031">Aminopeptidase</keyword>
<keyword evidence="3" id="KW-0645">Protease</keyword>
<dbReference type="PANTHER" id="PTHR12147">
    <property type="entry name" value="METALLOPEPTIDASE M28 FAMILY MEMBER"/>
    <property type="match status" value="1"/>
</dbReference>
<dbReference type="InterPro" id="IPR007484">
    <property type="entry name" value="Peptidase_M28"/>
</dbReference>
<evidence type="ECO:0000256" key="1">
    <source>
        <dbReference type="ARBA" id="ARBA00005957"/>
    </source>
</evidence>
<keyword evidence="5 8" id="KW-0732">Signal</keyword>
<evidence type="ECO:0000259" key="9">
    <source>
        <dbReference type="Pfam" id="PF02225"/>
    </source>
</evidence>
<protein>
    <submittedName>
        <fullName evidence="11">M28 family metallopeptidase</fullName>
    </submittedName>
</protein>
<evidence type="ECO:0000313" key="11">
    <source>
        <dbReference type="EMBL" id="MDI2032078.1"/>
    </source>
</evidence>
<comment type="caution">
    <text evidence="11">The sequence shown here is derived from an EMBL/GenBank/DDBJ whole genome shotgun (WGS) entry which is preliminary data.</text>
</comment>
<dbReference type="RefSeq" id="WP_281458335.1">
    <property type="nucleotide sequence ID" value="NZ_JASAOF010000024.1"/>
</dbReference>
<dbReference type="CDD" id="cd03876">
    <property type="entry name" value="M28_SGAP_like"/>
    <property type="match status" value="1"/>
</dbReference>
<evidence type="ECO:0000256" key="6">
    <source>
        <dbReference type="ARBA" id="ARBA00022801"/>
    </source>
</evidence>
<dbReference type="InterPro" id="IPR046450">
    <property type="entry name" value="PA_dom_sf"/>
</dbReference>
<evidence type="ECO:0000313" key="12">
    <source>
        <dbReference type="Proteomes" id="UP001237595"/>
    </source>
</evidence>
<evidence type="ECO:0000256" key="4">
    <source>
        <dbReference type="ARBA" id="ARBA00022723"/>
    </source>
</evidence>
<feature type="domain" description="PA" evidence="9">
    <location>
        <begin position="129"/>
        <end position="216"/>
    </location>
</feature>
<proteinExistence type="inferred from homology"/>
<keyword evidence="7" id="KW-0862">Zinc</keyword>
<dbReference type="InterPro" id="IPR045175">
    <property type="entry name" value="M28_fam"/>
</dbReference>
<dbReference type="Proteomes" id="UP001237595">
    <property type="component" value="Unassembled WGS sequence"/>
</dbReference>
<keyword evidence="4" id="KW-0479">Metal-binding</keyword>
<feature type="chain" id="PRO_5045407982" evidence="8">
    <location>
        <begin position="32"/>
        <end position="503"/>
    </location>
</feature>